<reference evidence="1" key="1">
    <citation type="submission" date="2014-09" db="EMBL/GenBank/DDBJ databases">
        <title>Genome sequence of the luminous mushroom Mycena chlorophos for searching fungal bioluminescence genes.</title>
        <authorList>
            <person name="Tanaka Y."/>
            <person name="Kasuga D."/>
            <person name="Oba Y."/>
            <person name="Hase S."/>
            <person name="Sato K."/>
            <person name="Oba Y."/>
            <person name="Sakakibara Y."/>
        </authorList>
    </citation>
    <scope>NUCLEOTIDE SEQUENCE</scope>
</reference>
<gene>
    <name evidence="1" type="ORF">MCHLO_14408</name>
</gene>
<organism evidence="1 2">
    <name type="scientific">Mycena chlorophos</name>
    <name type="common">Agaric fungus</name>
    <name type="synonym">Agaricus chlorophos</name>
    <dbReference type="NCBI Taxonomy" id="658473"/>
    <lineage>
        <taxon>Eukaryota</taxon>
        <taxon>Fungi</taxon>
        <taxon>Dikarya</taxon>
        <taxon>Basidiomycota</taxon>
        <taxon>Agaricomycotina</taxon>
        <taxon>Agaricomycetes</taxon>
        <taxon>Agaricomycetidae</taxon>
        <taxon>Agaricales</taxon>
        <taxon>Marasmiineae</taxon>
        <taxon>Mycenaceae</taxon>
        <taxon>Mycena</taxon>
    </lineage>
</organism>
<protein>
    <submittedName>
        <fullName evidence="1">Uncharacterized protein</fullName>
    </submittedName>
</protein>
<sequence>MHSVWYDMLTVAIPIRRRDERWLRGLEELVGRATAAATVLGAYLHIGQQPPHVPDPVLSRASAHLHTVHIACGTFVPTDNRRSFQMVLPNFLCRHHA</sequence>
<proteinExistence type="predicted"/>
<accession>A0ABQ0M3J3</accession>
<dbReference type="Proteomes" id="UP000815677">
    <property type="component" value="Unassembled WGS sequence"/>
</dbReference>
<evidence type="ECO:0000313" key="1">
    <source>
        <dbReference type="EMBL" id="GAT57918.1"/>
    </source>
</evidence>
<dbReference type="EMBL" id="DF849508">
    <property type="protein sequence ID" value="GAT57918.1"/>
    <property type="molecule type" value="Genomic_DNA"/>
</dbReference>
<evidence type="ECO:0000313" key="2">
    <source>
        <dbReference type="Proteomes" id="UP000815677"/>
    </source>
</evidence>
<keyword evidence="2" id="KW-1185">Reference proteome</keyword>
<name>A0ABQ0M3J3_MYCCL</name>